<keyword evidence="1" id="KW-0732">Signal</keyword>
<name>A0A7T2GJC4_9SPHN</name>
<evidence type="ECO:0000313" key="3">
    <source>
        <dbReference type="Proteomes" id="UP000594873"/>
    </source>
</evidence>
<evidence type="ECO:0000313" key="2">
    <source>
        <dbReference type="EMBL" id="QPQ54827.1"/>
    </source>
</evidence>
<accession>A0A7T2GJC4</accession>
<dbReference type="KEGG" id="sflv:IC614_10950"/>
<dbReference type="EMBL" id="CP065592">
    <property type="protein sequence ID" value="QPQ54827.1"/>
    <property type="molecule type" value="Genomic_DNA"/>
</dbReference>
<evidence type="ECO:0000256" key="1">
    <source>
        <dbReference type="SAM" id="SignalP"/>
    </source>
</evidence>
<reference evidence="2 3" key="1">
    <citation type="submission" date="2020-11" db="EMBL/GenBank/DDBJ databases">
        <title>Genome seq and assembly of Sphingosinicella sp.</title>
        <authorList>
            <person name="Chhetri G."/>
        </authorList>
    </citation>
    <scope>NUCLEOTIDE SEQUENCE [LARGE SCALE GENOMIC DNA]</scope>
    <source>
        <strain evidence="2 3">UDD2</strain>
    </source>
</reference>
<protein>
    <submittedName>
        <fullName evidence="2">Uncharacterized protein</fullName>
    </submittedName>
</protein>
<organism evidence="2 3">
    <name type="scientific">Allosphingosinicella flava</name>
    <dbReference type="NCBI Taxonomy" id="2771430"/>
    <lineage>
        <taxon>Bacteria</taxon>
        <taxon>Pseudomonadati</taxon>
        <taxon>Pseudomonadota</taxon>
        <taxon>Alphaproteobacteria</taxon>
        <taxon>Sphingomonadales</taxon>
        <taxon>Sphingomonadaceae</taxon>
        <taxon>Allosphingosinicella</taxon>
    </lineage>
</organism>
<feature type="chain" id="PRO_5032325076" evidence="1">
    <location>
        <begin position="19"/>
        <end position="144"/>
    </location>
</feature>
<proteinExistence type="predicted"/>
<dbReference type="RefSeq" id="WP_200971488.1">
    <property type="nucleotide sequence ID" value="NZ_CP065592.1"/>
</dbReference>
<feature type="signal peptide" evidence="1">
    <location>
        <begin position="1"/>
        <end position="18"/>
    </location>
</feature>
<dbReference type="AlphaFoldDB" id="A0A7T2GJC4"/>
<gene>
    <name evidence="2" type="ORF">IC614_10950</name>
</gene>
<sequence>MALLSFFALALAAAPLAAQEPQAPTAGAEGCFDLSDPEAPLSFTGTLAANAAAAKGSAGGLPQPEWRLDLSASICLTGGMETDPSRTIETLDIRVPDDLKPVMQAAANRPVTLSGVYVPRPGAAAPLFYIVEISVVAEEAQIAA</sequence>
<keyword evidence="3" id="KW-1185">Reference proteome</keyword>
<dbReference type="Proteomes" id="UP000594873">
    <property type="component" value="Chromosome"/>
</dbReference>